<organism evidence="2 3">
    <name type="scientific">Brassica rapa subsp. trilocularis</name>
    <dbReference type="NCBI Taxonomy" id="1813537"/>
    <lineage>
        <taxon>Eukaryota</taxon>
        <taxon>Viridiplantae</taxon>
        <taxon>Streptophyta</taxon>
        <taxon>Embryophyta</taxon>
        <taxon>Tracheophyta</taxon>
        <taxon>Spermatophyta</taxon>
        <taxon>Magnoliopsida</taxon>
        <taxon>eudicotyledons</taxon>
        <taxon>Gunneridae</taxon>
        <taxon>Pentapetalae</taxon>
        <taxon>rosids</taxon>
        <taxon>malvids</taxon>
        <taxon>Brassicales</taxon>
        <taxon>Brassicaceae</taxon>
        <taxon>Brassiceae</taxon>
        <taxon>Brassica</taxon>
    </lineage>
</organism>
<gene>
    <name evidence="2" type="primary">SC180g500020.1_BraROA</name>
    <name evidence="2" type="ORF">IGI04_042653</name>
</gene>
<feature type="region of interest" description="Disordered" evidence="1">
    <location>
        <begin position="139"/>
        <end position="160"/>
    </location>
</feature>
<reference evidence="2 3" key="1">
    <citation type="submission" date="2021-03" db="EMBL/GenBank/DDBJ databases">
        <authorList>
            <person name="King G.J."/>
            <person name="Bancroft I."/>
            <person name="Baten A."/>
            <person name="Bloomfield J."/>
            <person name="Borpatragohain P."/>
            <person name="He Z."/>
            <person name="Irish N."/>
            <person name="Irwin J."/>
            <person name="Liu K."/>
            <person name="Mauleon R.P."/>
            <person name="Moore J."/>
            <person name="Morris R."/>
            <person name="Ostergaard L."/>
            <person name="Wang B."/>
            <person name="Wells R."/>
        </authorList>
    </citation>
    <scope>NUCLEOTIDE SEQUENCE [LARGE SCALE GENOMIC DNA]</scope>
    <source>
        <strain evidence="2">R-o-18</strain>
        <tissue evidence="2">Leaf</tissue>
    </source>
</reference>
<sequence length="160" mass="17680">MNKLHHRVIPNSHETAFPHTCLLKALLAIGSGIQPSLFFPDYLRVFSGPGGCFGSFITSPLISPKTPLCGLHTTLGVGCWIRPTLCLFSVFLCVSRCRRKPWRACKGTDFPAFYKRRGSYLSKGCTLSSQPAHRHTRVAHMARPLSRPGPTARDLNTQSS</sequence>
<evidence type="ECO:0000313" key="2">
    <source>
        <dbReference type="EMBL" id="KAG5374033.1"/>
    </source>
</evidence>
<proteinExistence type="predicted"/>
<protein>
    <submittedName>
        <fullName evidence="2">Uncharacterized protein</fullName>
    </submittedName>
</protein>
<accession>A0ABQ7KHS5</accession>
<dbReference type="EMBL" id="JADBGQ010000050">
    <property type="protein sequence ID" value="KAG5374033.1"/>
    <property type="molecule type" value="Genomic_DNA"/>
</dbReference>
<evidence type="ECO:0000313" key="3">
    <source>
        <dbReference type="Proteomes" id="UP000823674"/>
    </source>
</evidence>
<dbReference type="Proteomes" id="UP000823674">
    <property type="component" value="Unassembled WGS sequence"/>
</dbReference>
<name>A0ABQ7KHS5_BRACM</name>
<keyword evidence="3" id="KW-1185">Reference proteome</keyword>
<evidence type="ECO:0000256" key="1">
    <source>
        <dbReference type="SAM" id="MobiDB-lite"/>
    </source>
</evidence>
<comment type="caution">
    <text evidence="2">The sequence shown here is derived from an EMBL/GenBank/DDBJ whole genome shotgun (WGS) entry which is preliminary data.</text>
</comment>